<dbReference type="OrthoDB" id="9811483at2"/>
<evidence type="ECO:0000259" key="6">
    <source>
        <dbReference type="Pfam" id="PF12698"/>
    </source>
</evidence>
<keyword evidence="4 5" id="KW-0472">Membrane</keyword>
<dbReference type="Proteomes" id="UP000051783">
    <property type="component" value="Unassembled WGS sequence"/>
</dbReference>
<dbReference type="InterPro" id="IPR017501">
    <property type="entry name" value="Phage_infect_YhgE_C"/>
</dbReference>
<dbReference type="Gene3D" id="3.40.1710.10">
    <property type="entry name" value="abc type-2 transporter like domain"/>
    <property type="match status" value="1"/>
</dbReference>
<dbReference type="PANTHER" id="PTHR43077">
    <property type="entry name" value="TRANSPORT PERMEASE YVFS-RELATED"/>
    <property type="match status" value="1"/>
</dbReference>
<dbReference type="InterPro" id="IPR013525">
    <property type="entry name" value="ABC2_TM"/>
</dbReference>
<dbReference type="PANTHER" id="PTHR43077:SF5">
    <property type="entry name" value="PHAGE INFECTION PROTEIN"/>
    <property type="match status" value="1"/>
</dbReference>
<feature type="transmembrane region" description="Helical" evidence="5">
    <location>
        <begin position="417"/>
        <end position="438"/>
    </location>
</feature>
<feature type="transmembrane region" description="Helical" evidence="5">
    <location>
        <begin position="477"/>
        <end position="496"/>
    </location>
</feature>
<dbReference type="GO" id="GO:0140359">
    <property type="term" value="F:ABC-type transporter activity"/>
    <property type="evidence" value="ECO:0007669"/>
    <property type="project" value="InterPro"/>
</dbReference>
<reference evidence="7 8" key="1">
    <citation type="journal article" date="2015" name="Genome Announc.">
        <title>Expanding the biotechnology potential of lactobacilli through comparative genomics of 213 strains and associated genera.</title>
        <authorList>
            <person name="Sun Z."/>
            <person name="Harris H.M."/>
            <person name="McCann A."/>
            <person name="Guo C."/>
            <person name="Argimon S."/>
            <person name="Zhang W."/>
            <person name="Yang X."/>
            <person name="Jeffery I.B."/>
            <person name="Cooney J.C."/>
            <person name="Kagawa T.F."/>
            <person name="Liu W."/>
            <person name="Song Y."/>
            <person name="Salvetti E."/>
            <person name="Wrobel A."/>
            <person name="Rasinkangas P."/>
            <person name="Parkhill J."/>
            <person name="Rea M.C."/>
            <person name="O'Sullivan O."/>
            <person name="Ritari J."/>
            <person name="Douillard F.P."/>
            <person name="Paul Ross R."/>
            <person name="Yang R."/>
            <person name="Briner A.E."/>
            <person name="Felis G.E."/>
            <person name="de Vos W.M."/>
            <person name="Barrangou R."/>
            <person name="Klaenhammer T.R."/>
            <person name="Caufield P.W."/>
            <person name="Cui Y."/>
            <person name="Zhang H."/>
            <person name="O'Toole P.W."/>
        </authorList>
    </citation>
    <scope>NUCLEOTIDE SEQUENCE [LARGE SCALE GENOMIC DNA]</scope>
    <source>
        <strain evidence="7 8">LMG 26013</strain>
    </source>
</reference>
<accession>A0A0R2M9P7</accession>
<comment type="subcellular location">
    <subcellularLocation>
        <location evidence="1">Membrane</location>
        <topology evidence="1">Multi-pass membrane protein</topology>
    </subcellularLocation>
</comment>
<dbReference type="NCBIfam" id="TIGR03061">
    <property type="entry name" value="pip_yhgE_Nterm"/>
    <property type="match status" value="1"/>
</dbReference>
<comment type="caution">
    <text evidence="7">The sequence shown here is derived from an EMBL/GenBank/DDBJ whole genome shotgun (WGS) entry which is preliminary data.</text>
</comment>
<evidence type="ECO:0000313" key="7">
    <source>
        <dbReference type="EMBL" id="KRO08642.1"/>
    </source>
</evidence>
<keyword evidence="3 5" id="KW-1133">Transmembrane helix</keyword>
<dbReference type="InterPro" id="IPR051328">
    <property type="entry name" value="T7SS_ABC-Transporter"/>
</dbReference>
<evidence type="ECO:0000256" key="4">
    <source>
        <dbReference type="ARBA" id="ARBA00023136"/>
    </source>
</evidence>
<sequence>MGALMMFLDEWKYVFRTKGLLRIILGILLIPTFYAVIFLASLWNPYSNVKHLPVGIVNNDARVVNHQTSYSLGKALTNRLTRTDSADFKTINQTRANHDLKTGKLYMVITIPKSFSKQATQLGQHKFKNIDLNYHTNAGFSFIAMKMSTTIAESVQKSVNQQLTTAYLQVMAQTLTNTGKQLTTADQALTQTNAGLKQTTSDENQLATADQTLSNHEAEIQNGLTRLATGTTKLTTGLKQITQNNQQLAQILTTSTQKNSITATKQAVQKLLTTNTAIAQQAIAGNNQNLAAIQSLNQGVSKLSTGAASLTGDTTKLAQGTNLIHQANTKIATGLKAGGQQLIAAGQDTTHQVKNIVSPIKLTHTDTTHVKNNGTGMTPYLMSVALFVGCITFNIIYDMFTPHRRPKNAFDWWGEKIPFFLTFTLAAATIMFLMLLLINRLTPLQPIRTWLFAILTMWAFGSIVTFFNLIMGKTGAWLMLIFMIIQLGGSAGTYPIQLSNYFFQVIHPYLPMSISIDAFRSTLSIGNSILSETIIFGTVILIFNLLMLITFSLNMKKVTTFPYDN</sequence>
<protein>
    <recommendedName>
        <fullName evidence="6">ABC-2 type transporter transmembrane domain-containing protein</fullName>
    </recommendedName>
</protein>
<dbReference type="NCBIfam" id="TIGR03062">
    <property type="entry name" value="pip_yhgE_Cterm"/>
    <property type="match status" value="1"/>
</dbReference>
<organism evidence="7 8">
    <name type="scientific">Lactiplantibacillus xiangfangensis</name>
    <dbReference type="NCBI Taxonomy" id="942150"/>
    <lineage>
        <taxon>Bacteria</taxon>
        <taxon>Bacillati</taxon>
        <taxon>Bacillota</taxon>
        <taxon>Bacilli</taxon>
        <taxon>Lactobacillales</taxon>
        <taxon>Lactobacillaceae</taxon>
        <taxon>Lactiplantibacillus</taxon>
    </lineage>
</organism>
<dbReference type="Pfam" id="PF12698">
    <property type="entry name" value="ABC2_membrane_3"/>
    <property type="match status" value="1"/>
</dbReference>
<evidence type="ECO:0000256" key="5">
    <source>
        <dbReference type="SAM" id="Phobius"/>
    </source>
</evidence>
<feature type="transmembrane region" description="Helical" evidence="5">
    <location>
        <begin position="534"/>
        <end position="553"/>
    </location>
</feature>
<feature type="transmembrane region" description="Helical" evidence="5">
    <location>
        <begin position="450"/>
        <end position="470"/>
    </location>
</feature>
<dbReference type="AlphaFoldDB" id="A0A0R2M9P7"/>
<dbReference type="PATRIC" id="fig|942150.3.peg.751"/>
<evidence type="ECO:0000256" key="3">
    <source>
        <dbReference type="ARBA" id="ARBA00022989"/>
    </source>
</evidence>
<proteinExistence type="predicted"/>
<evidence type="ECO:0000256" key="2">
    <source>
        <dbReference type="ARBA" id="ARBA00022692"/>
    </source>
</evidence>
<gene>
    <name evidence="7" type="ORF">IV64_GL000734</name>
</gene>
<feature type="domain" description="ABC-2 type transporter transmembrane" evidence="6">
    <location>
        <begin position="24"/>
        <end position="187"/>
    </location>
</feature>
<evidence type="ECO:0000256" key="1">
    <source>
        <dbReference type="ARBA" id="ARBA00004141"/>
    </source>
</evidence>
<evidence type="ECO:0000313" key="8">
    <source>
        <dbReference type="Proteomes" id="UP000051783"/>
    </source>
</evidence>
<dbReference type="GO" id="GO:0016020">
    <property type="term" value="C:membrane"/>
    <property type="evidence" value="ECO:0007669"/>
    <property type="project" value="UniProtKB-SubCell"/>
</dbReference>
<dbReference type="EMBL" id="JQCL01000080">
    <property type="protein sequence ID" value="KRO08642.1"/>
    <property type="molecule type" value="Genomic_DNA"/>
</dbReference>
<keyword evidence="8" id="KW-1185">Reference proteome</keyword>
<dbReference type="InterPro" id="IPR017500">
    <property type="entry name" value="Phage_infect_YhgE_N"/>
</dbReference>
<feature type="transmembrane region" description="Helical" evidence="5">
    <location>
        <begin position="377"/>
        <end position="397"/>
    </location>
</feature>
<feature type="transmembrane region" description="Helical" evidence="5">
    <location>
        <begin position="20"/>
        <end position="43"/>
    </location>
</feature>
<keyword evidence="2 5" id="KW-0812">Transmembrane</keyword>
<dbReference type="STRING" id="942150.IV64_GL000734"/>
<name>A0A0R2M9P7_9LACO</name>